<reference evidence="1 2" key="1">
    <citation type="submission" date="2021-12" db="EMBL/GenBank/DDBJ databases">
        <title>Genome sequencing of bacteria with rrn-lacking chromosome and rrn-plasmid.</title>
        <authorList>
            <person name="Anda M."/>
            <person name="Iwasaki W."/>
        </authorList>
    </citation>
    <scope>NUCLEOTIDE SEQUENCE [LARGE SCALE GENOMIC DNA]</scope>
    <source>
        <strain evidence="1 2">NBRC 15940</strain>
    </source>
</reference>
<protein>
    <submittedName>
        <fullName evidence="1">Uncharacterized protein</fullName>
    </submittedName>
</protein>
<evidence type="ECO:0000313" key="2">
    <source>
        <dbReference type="Proteomes" id="UP001310022"/>
    </source>
</evidence>
<dbReference type="RefSeq" id="WP_338237756.1">
    <property type="nucleotide sequence ID" value="NZ_BQKE01000002.1"/>
</dbReference>
<evidence type="ECO:0000313" key="1">
    <source>
        <dbReference type="EMBL" id="GJM62470.1"/>
    </source>
</evidence>
<dbReference type="EMBL" id="BQKE01000002">
    <property type="protein sequence ID" value="GJM62470.1"/>
    <property type="molecule type" value="Genomic_DNA"/>
</dbReference>
<dbReference type="Proteomes" id="UP001310022">
    <property type="component" value="Unassembled WGS sequence"/>
</dbReference>
<sequence length="80" mass="9719">MDLQKLEHLSTLEQAEYVHANGILVTEKQFGEYLIALYRIEYSFIEIWRFHADEKILKVVWFKDSKIDPWVKHFLKIHDN</sequence>
<name>A0AAN5AK58_9BACT</name>
<organism evidence="1 2">
    <name type="scientific">Persicobacter diffluens</name>
    <dbReference type="NCBI Taxonomy" id="981"/>
    <lineage>
        <taxon>Bacteria</taxon>
        <taxon>Pseudomonadati</taxon>
        <taxon>Bacteroidota</taxon>
        <taxon>Cytophagia</taxon>
        <taxon>Cytophagales</taxon>
        <taxon>Persicobacteraceae</taxon>
        <taxon>Persicobacter</taxon>
    </lineage>
</organism>
<comment type="caution">
    <text evidence="1">The sequence shown here is derived from an EMBL/GenBank/DDBJ whole genome shotgun (WGS) entry which is preliminary data.</text>
</comment>
<dbReference type="AlphaFoldDB" id="A0AAN5AK58"/>
<proteinExistence type="predicted"/>
<keyword evidence="2" id="KW-1185">Reference proteome</keyword>
<gene>
    <name evidence="1" type="ORF">PEDI_30220</name>
</gene>
<accession>A0AAN5AK58</accession>